<feature type="compositionally biased region" description="Polar residues" evidence="7">
    <location>
        <begin position="164"/>
        <end position="181"/>
    </location>
</feature>
<feature type="compositionally biased region" description="Low complexity" evidence="7">
    <location>
        <begin position="317"/>
        <end position="331"/>
    </location>
</feature>
<dbReference type="GO" id="GO:0043565">
    <property type="term" value="F:sequence-specific DNA binding"/>
    <property type="evidence" value="ECO:0007669"/>
    <property type="project" value="InterPro"/>
</dbReference>
<keyword evidence="3" id="KW-0862">Zinc</keyword>
<dbReference type="PROSITE" id="PS00344">
    <property type="entry name" value="GATA_ZN_FINGER_1"/>
    <property type="match status" value="1"/>
</dbReference>
<dbReference type="Proteomes" id="UP000001194">
    <property type="component" value="Unassembled WGS sequence"/>
</dbReference>
<evidence type="ECO:0000256" key="1">
    <source>
        <dbReference type="ARBA" id="ARBA00022723"/>
    </source>
</evidence>
<dbReference type="Pfam" id="PF00320">
    <property type="entry name" value="GATA"/>
    <property type="match status" value="1"/>
</dbReference>
<feature type="compositionally biased region" description="Polar residues" evidence="7">
    <location>
        <begin position="773"/>
        <end position="792"/>
    </location>
</feature>
<feature type="region of interest" description="Disordered" evidence="7">
    <location>
        <begin position="522"/>
        <end position="628"/>
    </location>
</feature>
<name>B0DA86_LACBS</name>
<dbReference type="InterPro" id="IPR013088">
    <property type="entry name" value="Znf_NHR/GATA"/>
</dbReference>
<dbReference type="KEGG" id="lbc:LACBIDRAFT_297200"/>
<feature type="domain" description="GATA-type" evidence="8">
    <location>
        <begin position="606"/>
        <end position="641"/>
    </location>
</feature>
<feature type="compositionally biased region" description="Polar residues" evidence="7">
    <location>
        <begin position="188"/>
        <end position="200"/>
    </location>
</feature>
<feature type="compositionally biased region" description="Polar residues" evidence="7">
    <location>
        <begin position="102"/>
        <end position="131"/>
    </location>
</feature>
<evidence type="ECO:0000313" key="10">
    <source>
        <dbReference type="Proteomes" id="UP000001194"/>
    </source>
</evidence>
<reference evidence="9 10" key="1">
    <citation type="journal article" date="2008" name="Nature">
        <title>The genome of Laccaria bicolor provides insights into mycorrhizal symbiosis.</title>
        <authorList>
            <person name="Martin F."/>
            <person name="Aerts A."/>
            <person name="Ahren D."/>
            <person name="Brun A."/>
            <person name="Danchin E.G.J."/>
            <person name="Duchaussoy F."/>
            <person name="Gibon J."/>
            <person name="Kohler A."/>
            <person name="Lindquist E."/>
            <person name="Pereda V."/>
            <person name="Salamov A."/>
            <person name="Shapiro H.J."/>
            <person name="Wuyts J."/>
            <person name="Blaudez D."/>
            <person name="Buee M."/>
            <person name="Brokstein P."/>
            <person name="Canbaeck B."/>
            <person name="Cohen D."/>
            <person name="Courty P.E."/>
            <person name="Coutinho P.M."/>
            <person name="Delaruelle C."/>
            <person name="Detter J.C."/>
            <person name="Deveau A."/>
            <person name="DiFazio S."/>
            <person name="Duplessis S."/>
            <person name="Fraissinet-Tachet L."/>
            <person name="Lucic E."/>
            <person name="Frey-Klett P."/>
            <person name="Fourrey C."/>
            <person name="Feussner I."/>
            <person name="Gay G."/>
            <person name="Grimwood J."/>
            <person name="Hoegger P.J."/>
            <person name="Jain P."/>
            <person name="Kilaru S."/>
            <person name="Labbe J."/>
            <person name="Lin Y.C."/>
            <person name="Legue V."/>
            <person name="Le Tacon F."/>
            <person name="Marmeisse R."/>
            <person name="Melayah D."/>
            <person name="Montanini B."/>
            <person name="Muratet M."/>
            <person name="Nehls U."/>
            <person name="Niculita-Hirzel H."/>
            <person name="Oudot-Le Secq M.P."/>
            <person name="Peter M."/>
            <person name="Quesneville H."/>
            <person name="Rajashekar B."/>
            <person name="Reich M."/>
            <person name="Rouhier N."/>
            <person name="Schmutz J."/>
            <person name="Yin T."/>
            <person name="Chalot M."/>
            <person name="Henrissat B."/>
            <person name="Kuees U."/>
            <person name="Lucas S."/>
            <person name="Van de Peer Y."/>
            <person name="Podila G.K."/>
            <person name="Polle A."/>
            <person name="Pukkila P.J."/>
            <person name="Richardson P.M."/>
            <person name="Rouze P."/>
            <person name="Sanders I.R."/>
            <person name="Stajich J.E."/>
            <person name="Tunlid A."/>
            <person name="Tuskan G."/>
            <person name="Grigoriev I.V."/>
        </authorList>
    </citation>
    <scope>NUCLEOTIDE SEQUENCE [LARGE SCALE GENOMIC DNA]</scope>
    <source>
        <strain evidence="10">S238N-H82 / ATCC MYA-4686</strain>
    </source>
</reference>
<feature type="compositionally biased region" description="Low complexity" evidence="7">
    <location>
        <begin position="213"/>
        <end position="222"/>
    </location>
</feature>
<accession>B0DA86</accession>
<dbReference type="GO" id="GO:0008270">
    <property type="term" value="F:zinc ion binding"/>
    <property type="evidence" value="ECO:0007669"/>
    <property type="project" value="UniProtKB-KW"/>
</dbReference>
<feature type="compositionally biased region" description="Pro residues" evidence="7">
    <location>
        <begin position="340"/>
        <end position="350"/>
    </location>
</feature>
<feature type="compositionally biased region" description="Pro residues" evidence="7">
    <location>
        <begin position="273"/>
        <end position="306"/>
    </location>
</feature>
<feature type="compositionally biased region" description="Basic and acidic residues" evidence="7">
    <location>
        <begin position="529"/>
        <end position="541"/>
    </location>
</feature>
<feature type="compositionally biased region" description="Pro residues" evidence="7">
    <location>
        <begin position="237"/>
        <end position="249"/>
    </location>
</feature>
<dbReference type="SUPFAM" id="SSF57716">
    <property type="entry name" value="Glucocorticoid receptor-like (DNA-binding domain)"/>
    <property type="match status" value="1"/>
</dbReference>
<keyword evidence="1" id="KW-0479">Metal-binding</keyword>
<organism evidence="10">
    <name type="scientific">Laccaria bicolor (strain S238N-H82 / ATCC MYA-4686)</name>
    <name type="common">Bicoloured deceiver</name>
    <name type="synonym">Laccaria laccata var. bicolor</name>
    <dbReference type="NCBI Taxonomy" id="486041"/>
    <lineage>
        <taxon>Eukaryota</taxon>
        <taxon>Fungi</taxon>
        <taxon>Dikarya</taxon>
        <taxon>Basidiomycota</taxon>
        <taxon>Agaricomycotina</taxon>
        <taxon>Agaricomycetes</taxon>
        <taxon>Agaricomycetidae</taxon>
        <taxon>Agaricales</taxon>
        <taxon>Agaricineae</taxon>
        <taxon>Hydnangiaceae</taxon>
        <taxon>Laccaria</taxon>
    </lineage>
</organism>
<protein>
    <submittedName>
        <fullName evidence="9">Predicted protein</fullName>
    </submittedName>
</protein>
<feature type="region of interest" description="Disordered" evidence="7">
    <location>
        <begin position="82"/>
        <end position="259"/>
    </location>
</feature>
<evidence type="ECO:0000256" key="6">
    <source>
        <dbReference type="PROSITE-ProRule" id="PRU00094"/>
    </source>
</evidence>
<proteinExistence type="predicted"/>
<evidence type="ECO:0000256" key="2">
    <source>
        <dbReference type="ARBA" id="ARBA00022771"/>
    </source>
</evidence>
<feature type="region of interest" description="Disordered" evidence="7">
    <location>
        <begin position="272"/>
        <end position="426"/>
    </location>
</feature>
<feature type="compositionally biased region" description="Pro residues" evidence="7">
    <location>
        <begin position="741"/>
        <end position="754"/>
    </location>
</feature>
<dbReference type="OrthoDB" id="2162994at2759"/>
<dbReference type="STRING" id="486041.B0DA86"/>
<dbReference type="HOGENOM" id="CLU_021369_1_0_1"/>
<dbReference type="PANTHER" id="PTHR47172">
    <property type="entry name" value="OS01G0976800 PROTEIN"/>
    <property type="match status" value="1"/>
</dbReference>
<dbReference type="AlphaFoldDB" id="B0DA86"/>
<dbReference type="RefSeq" id="XP_001880936.1">
    <property type="nucleotide sequence ID" value="XM_001880901.1"/>
</dbReference>
<evidence type="ECO:0000259" key="8">
    <source>
        <dbReference type="PROSITE" id="PS50114"/>
    </source>
</evidence>
<feature type="compositionally biased region" description="Low complexity" evidence="7">
    <location>
        <begin position="585"/>
        <end position="594"/>
    </location>
</feature>
<sequence>MRSGTAMKELRLRLYVWLDLFFCSYKIRRHREIHILRFKKRPCSDLSLRRSTTQEFSRSLLSPALVMSAQYAAAQNTRLPSIRNLDLGQGRPGLQGSPPTDVVNTPQDHPTRYSHQWPRQSHSVPHQQHTPPLSAGHEATVPKVEYSSKHPPASYLQPGVPLQPQVNSISNSLTMGPSSRNEVPPRSPGQSKRTRTSSASIHVPRDVRPSHNSYTQYASYQPSQPPPTSPYHHITQPLPPSHPPPPPPHDQIHNHQPPHPAYAAYQQQYIHSRPPPSLQHPNHQPQPAPANPYPSPGPPPSAPQPQGPWGQTHHHQPQPSQHHAPQPSQHLPPHHHQLHPLPPPQPPPQPQQHQQQQHNSHIHPHQPLPSHAHVVSHHQPQPPQVMTPQPQLHAQQQQAQQQHQQHQQQQHQQHVIQHQTQPPFSRTTAIVPTNIETRASYNAVELERVPSARNDALSAIAKHCSALYSFANRYAQVQSNMPHAQPPQDELAEMSQRAIAVVRLLEEYRRINLPEAERAKLLNDPGRVSPDDTRLPKRPWEDMSQDGVTPLAESSGFPDHAGANDKAQTTAEQDMEIIRTKRATSAAGANNSAGQPKSKYRKRSRATPPGKCHSCNIRETPEWRRGPDGARTLCNACGLHYAKLMRKRDKANGNGNGDLPRIDLETLRASARAADVSDKTQPRKGVSRSNQSIEPASPMETGQPPQHHQGSFQLVSMLPQESAVSSESIHAPTQPAHQNTAPPPGSLTVPPPPWATSVAPTSGRGYAPEHLQHQSFMRSSQHPSSTAHTSPR</sequence>
<feature type="compositionally biased region" description="Polar residues" evidence="7">
    <location>
        <begin position="703"/>
        <end position="714"/>
    </location>
</feature>
<evidence type="ECO:0000256" key="3">
    <source>
        <dbReference type="ARBA" id="ARBA00022833"/>
    </source>
</evidence>
<dbReference type="GeneID" id="6076584"/>
<feature type="compositionally biased region" description="Basic and acidic residues" evidence="7">
    <location>
        <begin position="619"/>
        <end position="628"/>
    </location>
</feature>
<dbReference type="PROSITE" id="PS50114">
    <property type="entry name" value="GATA_ZN_FINGER_2"/>
    <property type="match status" value="1"/>
</dbReference>
<dbReference type="EMBL" id="DS547101">
    <property type="protein sequence ID" value="EDR08711.1"/>
    <property type="molecule type" value="Genomic_DNA"/>
</dbReference>
<dbReference type="InParanoid" id="B0DA86"/>
<dbReference type="SMART" id="SM00401">
    <property type="entry name" value="ZnF_GATA"/>
    <property type="match status" value="1"/>
</dbReference>
<keyword evidence="4" id="KW-0805">Transcription regulation</keyword>
<keyword evidence="10" id="KW-1185">Reference proteome</keyword>
<evidence type="ECO:0000256" key="5">
    <source>
        <dbReference type="ARBA" id="ARBA00023163"/>
    </source>
</evidence>
<gene>
    <name evidence="9" type="ORF">LACBIDRAFT_297200</name>
</gene>
<feature type="region of interest" description="Disordered" evidence="7">
    <location>
        <begin position="672"/>
        <end position="792"/>
    </location>
</feature>
<dbReference type="PANTHER" id="PTHR47172:SF24">
    <property type="entry name" value="GATA ZINC FINGER DOMAIN-CONTAINING PROTEIN 14-RELATED"/>
    <property type="match status" value="1"/>
</dbReference>
<keyword evidence="5" id="KW-0804">Transcription</keyword>
<dbReference type="InterPro" id="IPR000679">
    <property type="entry name" value="Znf_GATA"/>
</dbReference>
<dbReference type="Gene3D" id="3.30.50.10">
    <property type="entry name" value="Erythroid Transcription Factor GATA-1, subunit A"/>
    <property type="match status" value="1"/>
</dbReference>
<feature type="compositionally biased region" description="Low complexity" evidence="7">
    <location>
        <begin position="386"/>
        <end position="421"/>
    </location>
</feature>
<keyword evidence="2 6" id="KW-0863">Zinc-finger</keyword>
<dbReference type="GO" id="GO:0006355">
    <property type="term" value="P:regulation of DNA-templated transcription"/>
    <property type="evidence" value="ECO:0007669"/>
    <property type="project" value="InterPro"/>
</dbReference>
<evidence type="ECO:0000256" key="4">
    <source>
        <dbReference type="ARBA" id="ARBA00023015"/>
    </source>
</evidence>
<evidence type="ECO:0000256" key="7">
    <source>
        <dbReference type="SAM" id="MobiDB-lite"/>
    </source>
</evidence>
<evidence type="ECO:0000313" key="9">
    <source>
        <dbReference type="EMBL" id="EDR08711.1"/>
    </source>
</evidence>
<dbReference type="CDD" id="cd00202">
    <property type="entry name" value="ZnF_GATA"/>
    <property type="match status" value="1"/>
</dbReference>